<dbReference type="Proteomes" id="UP001064262">
    <property type="component" value="Unassembled WGS sequence"/>
</dbReference>
<name>A0A9J6PK26_9GAMM</name>
<dbReference type="PANTHER" id="PTHR34977">
    <property type="entry name" value="UPF0337 PROTEIN YJBJ"/>
    <property type="match status" value="1"/>
</dbReference>
<comment type="similarity">
    <text evidence="1">Belongs to the UPF0337 (CsbD) family.</text>
</comment>
<dbReference type="AlphaFoldDB" id="A0A9J6PK26"/>
<gene>
    <name evidence="3" type="ORF">N5923_14310</name>
</gene>
<dbReference type="InterPro" id="IPR036629">
    <property type="entry name" value="YjbJ_sf"/>
</dbReference>
<organism evidence="3 4">
    <name type="scientific">Winslowiella arboricola</name>
    <dbReference type="NCBI Taxonomy" id="2978220"/>
    <lineage>
        <taxon>Bacteria</taxon>
        <taxon>Pseudomonadati</taxon>
        <taxon>Pseudomonadota</taxon>
        <taxon>Gammaproteobacteria</taxon>
        <taxon>Enterobacterales</taxon>
        <taxon>Erwiniaceae</taxon>
        <taxon>Winslowiella</taxon>
    </lineage>
</organism>
<comment type="caution">
    <text evidence="3">The sequence shown here is derived from an EMBL/GenBank/DDBJ whole genome shotgun (WGS) entry which is preliminary data.</text>
</comment>
<dbReference type="Gene3D" id="1.10.1470.10">
    <property type="entry name" value="YjbJ"/>
    <property type="match status" value="1"/>
</dbReference>
<dbReference type="InterPro" id="IPR008462">
    <property type="entry name" value="CsbD"/>
</dbReference>
<dbReference type="InterPro" id="IPR050423">
    <property type="entry name" value="UPF0337_stress_rsp"/>
</dbReference>
<dbReference type="InterPro" id="IPR026042">
    <property type="entry name" value="YjbJ"/>
</dbReference>
<evidence type="ECO:0000259" key="2">
    <source>
        <dbReference type="Pfam" id="PF05532"/>
    </source>
</evidence>
<feature type="domain" description="CsbD-like" evidence="2">
    <location>
        <begin position="4"/>
        <end position="56"/>
    </location>
</feature>
<sequence length="70" mass="8314">MNSDQASGNWKQFKGKVKEKWGDLTDDDLTVIEGKREQLVGKIQERYGYAKEEAEKEVKDWETQNSDYRW</sequence>
<proteinExistence type="inferred from homology"/>
<dbReference type="PANTHER" id="PTHR34977:SF1">
    <property type="entry name" value="UPF0337 PROTEIN YJBJ"/>
    <property type="match status" value="1"/>
</dbReference>
<accession>A0A9J6PK26</accession>
<dbReference type="RefSeq" id="WP_267142017.1">
    <property type="nucleotide sequence ID" value="NZ_JAODIL010000065.1"/>
</dbReference>
<dbReference type="SUPFAM" id="SSF69047">
    <property type="entry name" value="Hypothetical protein YjbJ"/>
    <property type="match status" value="1"/>
</dbReference>
<evidence type="ECO:0000256" key="1">
    <source>
        <dbReference type="ARBA" id="ARBA00009129"/>
    </source>
</evidence>
<dbReference type="EMBL" id="JAODIM010000041">
    <property type="protein sequence ID" value="MCU5778665.1"/>
    <property type="molecule type" value="Genomic_DNA"/>
</dbReference>
<keyword evidence="4" id="KW-1185">Reference proteome</keyword>
<dbReference type="Pfam" id="PF05532">
    <property type="entry name" value="CsbD"/>
    <property type="match status" value="1"/>
</dbReference>
<protein>
    <submittedName>
        <fullName evidence="3">CsbD family protein</fullName>
    </submittedName>
</protein>
<dbReference type="PIRSF" id="PIRSF039008">
    <property type="entry name" value="YjbJ"/>
    <property type="match status" value="1"/>
</dbReference>
<evidence type="ECO:0000313" key="4">
    <source>
        <dbReference type="Proteomes" id="UP001064262"/>
    </source>
</evidence>
<dbReference type="NCBIfam" id="NF007748">
    <property type="entry name" value="PRK10428.1"/>
    <property type="match status" value="1"/>
</dbReference>
<evidence type="ECO:0000313" key="3">
    <source>
        <dbReference type="EMBL" id="MCU5778665.1"/>
    </source>
</evidence>
<reference evidence="3" key="1">
    <citation type="submission" date="2022-09" db="EMBL/GenBank/DDBJ databases">
        <title>Winslowiella arboricola sp. nov., isolated from bleeding cankers on broadleaf hosts.</title>
        <authorList>
            <person name="Brady C."/>
            <person name="Kaur S."/>
            <person name="Crampton B."/>
            <person name="Maddock D."/>
            <person name="Arnold D."/>
            <person name="Denman S."/>
        </authorList>
    </citation>
    <scope>NUCLEOTIDE SEQUENCE</scope>
    <source>
        <strain evidence="3">BAC 15a-03b</strain>
    </source>
</reference>